<evidence type="ECO:0000313" key="3">
    <source>
        <dbReference type="EMBL" id="RFP59918.1"/>
    </source>
</evidence>
<dbReference type="Proteomes" id="UP000262917">
    <property type="component" value="Unassembled WGS sequence"/>
</dbReference>
<evidence type="ECO:0000256" key="1">
    <source>
        <dbReference type="SAM" id="MobiDB-lite"/>
    </source>
</evidence>
<accession>A0A372DK08</accession>
<dbReference type="EMBL" id="QVPD01000009">
    <property type="protein sequence ID" value="RFP59918.1"/>
    <property type="molecule type" value="Genomic_DNA"/>
</dbReference>
<organism evidence="3 4">
    <name type="scientific">Cognatiluteimonas weifangensis</name>
    <dbReference type="NCBI Taxonomy" id="2303539"/>
    <lineage>
        <taxon>Bacteria</taxon>
        <taxon>Pseudomonadati</taxon>
        <taxon>Pseudomonadota</taxon>
        <taxon>Gammaproteobacteria</taxon>
        <taxon>Lysobacterales</taxon>
        <taxon>Lysobacteraceae</taxon>
        <taxon>Cognatiluteimonas</taxon>
    </lineage>
</organism>
<proteinExistence type="predicted"/>
<protein>
    <submittedName>
        <fullName evidence="3">Uncharacterized protein</fullName>
    </submittedName>
</protein>
<reference evidence="3 4" key="1">
    <citation type="submission" date="2018-08" db="EMBL/GenBank/DDBJ databases">
        <title>Lysobacter weifangensis sp. nov., a new member of the family 'Xanthomonadaceae', isolated from soil in a farmland.</title>
        <authorList>
            <person name="Zhao H."/>
        </authorList>
    </citation>
    <scope>NUCLEOTIDE SEQUENCE [LARGE SCALE GENOMIC DNA]</scope>
    <source>
        <strain evidence="3 4">WF-2</strain>
    </source>
</reference>
<dbReference type="RefSeq" id="WP_117202928.1">
    <property type="nucleotide sequence ID" value="NZ_JBHTBK010000016.1"/>
</dbReference>
<dbReference type="AlphaFoldDB" id="A0A372DK08"/>
<name>A0A372DK08_9GAMM</name>
<sequence length="173" mass="18155">MNRITTSLPLLAGLLLAGHVHAQQDPAQAAPQDPAQQAQAAPAPQPAFCPQLPAAAGLVWEARSSSAGDFCRALRSDGSEAFGLYITAQPSFEPSPRNREEISSIDGHSVIWYRAEIATNPGVQARETLLPLADGRHAHIWLQADSVDALAAGYQLLASLRFGGGAPEQAAGD</sequence>
<evidence type="ECO:0000256" key="2">
    <source>
        <dbReference type="SAM" id="SignalP"/>
    </source>
</evidence>
<dbReference type="OrthoDB" id="6023584at2"/>
<keyword evidence="4" id="KW-1185">Reference proteome</keyword>
<feature type="signal peptide" evidence="2">
    <location>
        <begin position="1"/>
        <end position="22"/>
    </location>
</feature>
<evidence type="ECO:0000313" key="4">
    <source>
        <dbReference type="Proteomes" id="UP000262917"/>
    </source>
</evidence>
<keyword evidence="2" id="KW-0732">Signal</keyword>
<feature type="region of interest" description="Disordered" evidence="1">
    <location>
        <begin position="23"/>
        <end position="46"/>
    </location>
</feature>
<feature type="chain" id="PRO_5016687208" evidence="2">
    <location>
        <begin position="23"/>
        <end position="173"/>
    </location>
</feature>
<gene>
    <name evidence="3" type="ORF">D0Y53_09150</name>
</gene>
<comment type="caution">
    <text evidence="3">The sequence shown here is derived from an EMBL/GenBank/DDBJ whole genome shotgun (WGS) entry which is preliminary data.</text>
</comment>